<comment type="caution">
    <text evidence="14">The sequence shown here is derived from an EMBL/GenBank/DDBJ whole genome shotgun (WGS) entry which is preliminary data.</text>
</comment>
<evidence type="ECO:0000256" key="9">
    <source>
        <dbReference type="ARBA" id="ARBA00023180"/>
    </source>
</evidence>
<keyword evidence="2" id="KW-0813">Transport</keyword>
<evidence type="ECO:0000256" key="3">
    <source>
        <dbReference type="ARBA" id="ARBA00022692"/>
    </source>
</evidence>
<dbReference type="InterPro" id="IPR002110">
    <property type="entry name" value="Ankyrin_rpt"/>
</dbReference>
<dbReference type="OrthoDB" id="7464126at2759"/>
<protein>
    <recommendedName>
        <fullName evidence="13">Ion transport domain-containing protein</fullName>
    </recommendedName>
</protein>
<dbReference type="SMART" id="SM00248">
    <property type="entry name" value="ANK"/>
    <property type="match status" value="3"/>
</dbReference>
<accession>A0A8J2JAQ8</accession>
<feature type="transmembrane region" description="Helical" evidence="12">
    <location>
        <begin position="438"/>
        <end position="457"/>
    </location>
</feature>
<dbReference type="AlphaFoldDB" id="A0A8J2JAQ8"/>
<gene>
    <name evidence="14" type="ORF">AFUS01_LOCUS4897</name>
</gene>
<proteinExistence type="predicted"/>
<feature type="transmembrane region" description="Helical" evidence="12">
    <location>
        <begin position="371"/>
        <end position="391"/>
    </location>
</feature>
<keyword evidence="3 12" id="KW-0812">Transmembrane</keyword>
<evidence type="ECO:0000313" key="15">
    <source>
        <dbReference type="Proteomes" id="UP000708208"/>
    </source>
</evidence>
<dbReference type="Pfam" id="PF12796">
    <property type="entry name" value="Ank_2"/>
    <property type="match status" value="1"/>
</dbReference>
<dbReference type="EMBL" id="CAJVCH010030826">
    <property type="protein sequence ID" value="CAG7709914.1"/>
    <property type="molecule type" value="Genomic_DNA"/>
</dbReference>
<feature type="repeat" description="ANK" evidence="11">
    <location>
        <begin position="99"/>
        <end position="131"/>
    </location>
</feature>
<keyword evidence="10" id="KW-0407">Ion channel</keyword>
<evidence type="ECO:0000256" key="6">
    <source>
        <dbReference type="ARBA" id="ARBA00023043"/>
    </source>
</evidence>
<evidence type="ECO:0000256" key="8">
    <source>
        <dbReference type="ARBA" id="ARBA00023136"/>
    </source>
</evidence>
<evidence type="ECO:0000256" key="5">
    <source>
        <dbReference type="ARBA" id="ARBA00022989"/>
    </source>
</evidence>
<comment type="subcellular location">
    <subcellularLocation>
        <location evidence="1">Membrane</location>
        <topology evidence="1">Multi-pass membrane protein</topology>
    </subcellularLocation>
</comment>
<dbReference type="InterPro" id="IPR052076">
    <property type="entry name" value="TRP_cation_channel"/>
</dbReference>
<evidence type="ECO:0000256" key="11">
    <source>
        <dbReference type="PROSITE-ProRule" id="PRU00023"/>
    </source>
</evidence>
<dbReference type="PROSITE" id="PS50088">
    <property type="entry name" value="ANK_REPEAT"/>
    <property type="match status" value="1"/>
</dbReference>
<feature type="transmembrane region" description="Helical" evidence="12">
    <location>
        <begin position="231"/>
        <end position="252"/>
    </location>
</feature>
<evidence type="ECO:0000256" key="2">
    <source>
        <dbReference type="ARBA" id="ARBA00022448"/>
    </source>
</evidence>
<sequence length="632" mass="71807">MEEEVELLEYQQKETPVQDFSLHFAARNGDANKLKELLKTKDPFVVDRKGRTPLHHAVCCGNQINALSCVEELLNCDKVSQKTNGIEVTKAFVDIQDINMETALHLAAKNESQKIVEKLIFAAADVNLKSLENKDPLGLIYSKVPAAMVSVLNIGITAKDGCEIMDESLQLCLDFGAIIGYYSEEEAAKRRYYAKELQLLSYALDDSPSSSREILTHPLVKLFLELKWRKIHYLFFVSMFFHITWLVLYTVFITEVYLLHCPYQPFKNDTDVTDDRADKQPLRFTWFGFSAKYENVSDINTCTMSASCIWMAYVLVGMSAIVAGKEFFEIASSRKFSWYFKGLENLGQWTLIISVGALCWPVLISHDVQDWVYEVAAFGVFLAWSLILTQIGKHPRLGLHVEILARVLKSFAMFMLIFASLLIAFALSLSLLLPGNRAFISLPLAFMKVVVMMTGELEYDTFFNGDDGDPAFPVSGRIIYLFFVIVVSITLFNLLIGFTVSDIQVGQGLQQKAEVHKLSNQLEQIYLMESFILSRKMQTLFCNRRPYLKRFLVARQSDYMDGAVNTSSDDDFTVEISIKEVPEELRRTIRCLAAKNSLGEDPCTDDDDDVEELNVKTVKRIVKEVLRMRGLL</sequence>
<evidence type="ECO:0000256" key="7">
    <source>
        <dbReference type="ARBA" id="ARBA00023065"/>
    </source>
</evidence>
<dbReference type="InterPro" id="IPR005821">
    <property type="entry name" value="Ion_trans_dom"/>
</dbReference>
<feature type="transmembrane region" description="Helical" evidence="12">
    <location>
        <begin position="304"/>
        <end position="324"/>
    </location>
</feature>
<organism evidence="14 15">
    <name type="scientific">Allacma fusca</name>
    <dbReference type="NCBI Taxonomy" id="39272"/>
    <lineage>
        <taxon>Eukaryota</taxon>
        <taxon>Metazoa</taxon>
        <taxon>Ecdysozoa</taxon>
        <taxon>Arthropoda</taxon>
        <taxon>Hexapoda</taxon>
        <taxon>Collembola</taxon>
        <taxon>Symphypleona</taxon>
        <taxon>Sminthuridae</taxon>
        <taxon>Allacma</taxon>
    </lineage>
</organism>
<keyword evidence="4" id="KW-0677">Repeat</keyword>
<feature type="transmembrane region" description="Helical" evidence="12">
    <location>
        <begin position="478"/>
        <end position="500"/>
    </location>
</feature>
<evidence type="ECO:0000313" key="14">
    <source>
        <dbReference type="EMBL" id="CAG7709914.1"/>
    </source>
</evidence>
<dbReference type="Proteomes" id="UP000708208">
    <property type="component" value="Unassembled WGS sequence"/>
</dbReference>
<dbReference type="PROSITE" id="PS50297">
    <property type="entry name" value="ANK_REP_REGION"/>
    <property type="match status" value="1"/>
</dbReference>
<evidence type="ECO:0000256" key="12">
    <source>
        <dbReference type="SAM" id="Phobius"/>
    </source>
</evidence>
<dbReference type="GO" id="GO:0005216">
    <property type="term" value="F:monoatomic ion channel activity"/>
    <property type="evidence" value="ECO:0007669"/>
    <property type="project" value="InterPro"/>
</dbReference>
<keyword evidence="6 11" id="KW-0040">ANK repeat</keyword>
<keyword evidence="8 12" id="KW-0472">Membrane</keyword>
<reference evidence="14" key="1">
    <citation type="submission" date="2021-06" db="EMBL/GenBank/DDBJ databases">
        <authorList>
            <person name="Hodson N. C."/>
            <person name="Mongue J. A."/>
            <person name="Jaron S. K."/>
        </authorList>
    </citation>
    <scope>NUCLEOTIDE SEQUENCE</scope>
</reference>
<dbReference type="Pfam" id="PF00520">
    <property type="entry name" value="Ion_trans"/>
    <property type="match status" value="1"/>
</dbReference>
<keyword evidence="7" id="KW-0406">Ion transport</keyword>
<keyword evidence="15" id="KW-1185">Reference proteome</keyword>
<evidence type="ECO:0000256" key="4">
    <source>
        <dbReference type="ARBA" id="ARBA00022737"/>
    </source>
</evidence>
<name>A0A8J2JAQ8_9HEXA</name>
<feature type="domain" description="Ion transport" evidence="13">
    <location>
        <begin position="309"/>
        <end position="505"/>
    </location>
</feature>
<evidence type="ECO:0000256" key="10">
    <source>
        <dbReference type="ARBA" id="ARBA00023303"/>
    </source>
</evidence>
<keyword evidence="5 12" id="KW-1133">Transmembrane helix</keyword>
<feature type="transmembrane region" description="Helical" evidence="12">
    <location>
        <begin position="345"/>
        <end position="365"/>
    </location>
</feature>
<dbReference type="PANTHER" id="PTHR47143:SF1">
    <property type="entry name" value="ION_TRANS DOMAIN-CONTAINING PROTEIN"/>
    <property type="match status" value="1"/>
</dbReference>
<dbReference type="PANTHER" id="PTHR47143">
    <property type="entry name" value="TRANSIENT RECEPTOR POTENTIAL CATION CHANNEL PROTEIN PAINLESS"/>
    <property type="match status" value="1"/>
</dbReference>
<evidence type="ECO:0000256" key="1">
    <source>
        <dbReference type="ARBA" id="ARBA00004141"/>
    </source>
</evidence>
<keyword evidence="9" id="KW-0325">Glycoprotein</keyword>
<dbReference type="GO" id="GO:0034703">
    <property type="term" value="C:cation channel complex"/>
    <property type="evidence" value="ECO:0007669"/>
    <property type="project" value="UniProtKB-ARBA"/>
</dbReference>
<evidence type="ECO:0000259" key="13">
    <source>
        <dbReference type="Pfam" id="PF00520"/>
    </source>
</evidence>
<feature type="transmembrane region" description="Helical" evidence="12">
    <location>
        <begin position="411"/>
        <end position="432"/>
    </location>
</feature>